<evidence type="ECO:0000313" key="2">
    <source>
        <dbReference type="Proteomes" id="UP000289886"/>
    </source>
</evidence>
<keyword evidence="2" id="KW-1185">Reference proteome</keyword>
<dbReference type="PANTHER" id="PTHR33244:SF3">
    <property type="entry name" value="PEPTIDASE A2 DOMAIN-CONTAINING PROTEIN"/>
    <property type="match status" value="1"/>
</dbReference>
<dbReference type="PANTHER" id="PTHR33244">
    <property type="entry name" value="INTEGRASE CATALYTIC DOMAIN-CONTAINING PROTEIN-RELATED"/>
    <property type="match status" value="1"/>
</dbReference>
<accession>A0A662YNI2</accession>
<proteinExistence type="predicted"/>
<organism evidence="1 2">
    <name type="scientific">Acipenser ruthenus</name>
    <name type="common">Sterlet sturgeon</name>
    <dbReference type="NCBI Taxonomy" id="7906"/>
    <lineage>
        <taxon>Eukaryota</taxon>
        <taxon>Metazoa</taxon>
        <taxon>Chordata</taxon>
        <taxon>Craniata</taxon>
        <taxon>Vertebrata</taxon>
        <taxon>Euteleostomi</taxon>
        <taxon>Actinopterygii</taxon>
        <taxon>Chondrostei</taxon>
        <taxon>Acipenseriformes</taxon>
        <taxon>Acipenseridae</taxon>
        <taxon>Acipenser</taxon>
    </lineage>
</organism>
<evidence type="ECO:0000313" key="1">
    <source>
        <dbReference type="EMBL" id="RXM98244.1"/>
    </source>
</evidence>
<dbReference type="AlphaFoldDB" id="A0A662YNI2"/>
<comment type="caution">
    <text evidence="1">The sequence shown here is derived from an EMBL/GenBank/DDBJ whole genome shotgun (WGS) entry which is preliminary data.</text>
</comment>
<gene>
    <name evidence="1" type="ORF">EOD39_13377</name>
</gene>
<reference evidence="1 2" key="1">
    <citation type="submission" date="2019-01" db="EMBL/GenBank/DDBJ databases">
        <title>Draft Genome and Complete Hox-Cluster Characterization of the Sterlet Sturgeon (Acipenser ruthenus).</title>
        <authorList>
            <person name="Wei Q."/>
        </authorList>
    </citation>
    <scope>NUCLEOTIDE SEQUENCE [LARGE SCALE GENOMIC DNA]</scope>
    <source>
        <strain evidence="1">WHYD16114868_AA</strain>
        <tissue evidence="1">Blood</tissue>
    </source>
</reference>
<protein>
    <submittedName>
        <fullName evidence="1">Uncharacterized protein</fullName>
    </submittedName>
</protein>
<dbReference type="EMBL" id="SCEB01000758">
    <property type="protein sequence ID" value="RXM98244.1"/>
    <property type="molecule type" value="Genomic_DNA"/>
</dbReference>
<sequence length="127" mass="14645">MGCNIRTPLPVSPAQLTPEWPDLKALERRDREMKLKQAIWYNRRHKTQTRPNLIPGQKVWVKNIPKPGIIREPAQTTRSYDIDLPAGSLRRNRSHIRVVPSAPRAIQETPKTTRSGRTIRVPVLMDL</sequence>
<name>A0A662YNI2_ACIRT</name>
<dbReference type="Proteomes" id="UP000289886">
    <property type="component" value="Unassembled WGS sequence"/>
</dbReference>